<sequence length="517" mass="59781">MSYTCSNVVEAMNRKFELSSLSDFIRHTLIFTEAVKDTLQFECAEARFSLKPWITKTFVTKEVDKNDCICNKISSGSQDEDISEGISRAILQAQKLREKLSSNFSKQEKHLKQKDLDKANVQKVWYESVKHETIKSHVEMEIKSFDKNPKKIQNVIKTTSKSAMLEQGSIKALQIPSTSRTNIKQKGKKNFLLANKLNIKNIQSAKIQDKNKNKEIKNNTKFINSKRKTEVCAASTSELTKLIEELSLASSKKMSTTSTNINRKDCPLHGKNVTQFTEEILSMDIVDALDKFDIPKEILKVLRMYHSYVNFEHAQESVNYLQHQTAAAGFLKELEKMNENKRNYSEEEKNIVNIAMESFSILGNVYNGMIHIDKIEELDKKLESIYKMHKIKKFDISPNENMKPLETERFKYSEISGWMSNGIWNNMCIKDFQGMSKVCCIRYNDAAQLSSLYEVLQEFQHTKYVNTIIEILLKDVIPKMMHFFKPTDDIYLQIYKMIDILSQGLNPENPVLVKTEE</sequence>
<comment type="caution">
    <text evidence="2">The sequence shown here is derived from an EMBL/GenBank/DDBJ whole genome shotgun (WGS) entry which is preliminary data.</text>
</comment>
<feature type="coiled-coil region" evidence="1">
    <location>
        <begin position="327"/>
        <end position="354"/>
    </location>
</feature>
<reference evidence="2 3" key="1">
    <citation type="journal article" date="2024" name="Ann. Entomol. Soc. Am.">
        <title>Genomic analyses of the southern and eastern yellowjacket wasps (Hymenoptera: Vespidae) reveal evolutionary signatures of social life.</title>
        <authorList>
            <person name="Catto M.A."/>
            <person name="Caine P.B."/>
            <person name="Orr S.E."/>
            <person name="Hunt B.G."/>
            <person name="Goodisman M.A.D."/>
        </authorList>
    </citation>
    <scope>NUCLEOTIDE SEQUENCE [LARGE SCALE GENOMIC DNA]</scope>
    <source>
        <strain evidence="2">233</strain>
        <tissue evidence="2">Head and thorax</tissue>
    </source>
</reference>
<organism evidence="2 3">
    <name type="scientific">Vespula squamosa</name>
    <name type="common">Southern yellow jacket</name>
    <name type="synonym">Wasp</name>
    <dbReference type="NCBI Taxonomy" id="30214"/>
    <lineage>
        <taxon>Eukaryota</taxon>
        <taxon>Metazoa</taxon>
        <taxon>Ecdysozoa</taxon>
        <taxon>Arthropoda</taxon>
        <taxon>Hexapoda</taxon>
        <taxon>Insecta</taxon>
        <taxon>Pterygota</taxon>
        <taxon>Neoptera</taxon>
        <taxon>Endopterygota</taxon>
        <taxon>Hymenoptera</taxon>
        <taxon>Apocrita</taxon>
        <taxon>Aculeata</taxon>
        <taxon>Vespoidea</taxon>
        <taxon>Vespidae</taxon>
        <taxon>Vespinae</taxon>
        <taxon>Vespula</taxon>
    </lineage>
</organism>
<evidence type="ECO:0000256" key="1">
    <source>
        <dbReference type="SAM" id="Coils"/>
    </source>
</evidence>
<dbReference type="AlphaFoldDB" id="A0ABD2A1R4"/>
<dbReference type="Proteomes" id="UP001607302">
    <property type="component" value="Unassembled WGS sequence"/>
</dbReference>
<name>A0ABD2A1R4_VESSQ</name>
<gene>
    <name evidence="2" type="ORF">V1478_015740</name>
</gene>
<protein>
    <submittedName>
        <fullName evidence="2">Uncharacterized protein</fullName>
    </submittedName>
</protein>
<evidence type="ECO:0000313" key="3">
    <source>
        <dbReference type="Proteomes" id="UP001607302"/>
    </source>
</evidence>
<keyword evidence="3" id="KW-1185">Reference proteome</keyword>
<evidence type="ECO:0000313" key="2">
    <source>
        <dbReference type="EMBL" id="KAL2714555.1"/>
    </source>
</evidence>
<proteinExistence type="predicted"/>
<dbReference type="EMBL" id="JAUDFV010000156">
    <property type="protein sequence ID" value="KAL2714555.1"/>
    <property type="molecule type" value="Genomic_DNA"/>
</dbReference>
<keyword evidence="1" id="KW-0175">Coiled coil</keyword>
<accession>A0ABD2A1R4</accession>